<feature type="region of interest" description="Disordered" evidence="1">
    <location>
        <begin position="1"/>
        <end position="81"/>
    </location>
</feature>
<dbReference type="EMBL" id="JAQQWP010000008">
    <property type="protein sequence ID" value="KAK8104916.1"/>
    <property type="molecule type" value="Genomic_DNA"/>
</dbReference>
<comment type="caution">
    <text evidence="2">The sequence shown here is derived from an EMBL/GenBank/DDBJ whole genome shotgun (WGS) entry which is preliminary data.</text>
</comment>
<reference evidence="2 3" key="1">
    <citation type="submission" date="2023-01" db="EMBL/GenBank/DDBJ databases">
        <title>Analysis of 21 Apiospora genomes using comparative genomics revels a genus with tremendous synthesis potential of carbohydrate active enzymes and secondary metabolites.</title>
        <authorList>
            <person name="Sorensen T."/>
        </authorList>
    </citation>
    <scope>NUCLEOTIDE SEQUENCE [LARGE SCALE GENOMIC DNA]</scope>
    <source>
        <strain evidence="2 3">CBS 117206</strain>
    </source>
</reference>
<evidence type="ECO:0000256" key="1">
    <source>
        <dbReference type="SAM" id="MobiDB-lite"/>
    </source>
</evidence>
<organism evidence="2 3">
    <name type="scientific">Apiospora kogelbergensis</name>
    <dbReference type="NCBI Taxonomy" id="1337665"/>
    <lineage>
        <taxon>Eukaryota</taxon>
        <taxon>Fungi</taxon>
        <taxon>Dikarya</taxon>
        <taxon>Ascomycota</taxon>
        <taxon>Pezizomycotina</taxon>
        <taxon>Sordariomycetes</taxon>
        <taxon>Xylariomycetidae</taxon>
        <taxon>Amphisphaeriales</taxon>
        <taxon>Apiosporaceae</taxon>
        <taxon>Apiospora</taxon>
    </lineage>
</organism>
<gene>
    <name evidence="2" type="ORF">PG999_008275</name>
</gene>
<name>A0AAW0QS13_9PEZI</name>
<protein>
    <submittedName>
        <fullName evidence="2">Uncharacterized protein</fullName>
    </submittedName>
</protein>
<feature type="compositionally biased region" description="Basic and acidic residues" evidence="1">
    <location>
        <begin position="11"/>
        <end position="23"/>
    </location>
</feature>
<proteinExistence type="predicted"/>
<sequence length="81" mass="8796">MPAPPSGTGECRLDDPDSPDKLRYNNGRGGGMGEKPFEMGGAPAVPREHRSPPPSHVVPGSQSDGWENVPYDVRKGRWNQQ</sequence>
<accession>A0AAW0QS13</accession>
<evidence type="ECO:0000313" key="2">
    <source>
        <dbReference type="EMBL" id="KAK8104916.1"/>
    </source>
</evidence>
<keyword evidence="3" id="KW-1185">Reference proteome</keyword>
<dbReference type="AlphaFoldDB" id="A0AAW0QS13"/>
<dbReference type="Proteomes" id="UP001392437">
    <property type="component" value="Unassembled WGS sequence"/>
</dbReference>
<evidence type="ECO:0000313" key="3">
    <source>
        <dbReference type="Proteomes" id="UP001392437"/>
    </source>
</evidence>